<organism evidence="2 3">
    <name type="scientific">Aaosphaeria arxii CBS 175.79</name>
    <dbReference type="NCBI Taxonomy" id="1450172"/>
    <lineage>
        <taxon>Eukaryota</taxon>
        <taxon>Fungi</taxon>
        <taxon>Dikarya</taxon>
        <taxon>Ascomycota</taxon>
        <taxon>Pezizomycotina</taxon>
        <taxon>Dothideomycetes</taxon>
        <taxon>Pleosporomycetidae</taxon>
        <taxon>Pleosporales</taxon>
        <taxon>Pleosporales incertae sedis</taxon>
        <taxon>Aaosphaeria</taxon>
    </lineage>
</organism>
<reference evidence="2" key="1">
    <citation type="journal article" date="2020" name="Stud. Mycol.">
        <title>101 Dothideomycetes genomes: a test case for predicting lifestyles and emergence of pathogens.</title>
        <authorList>
            <person name="Haridas S."/>
            <person name="Albert R."/>
            <person name="Binder M."/>
            <person name="Bloem J."/>
            <person name="Labutti K."/>
            <person name="Salamov A."/>
            <person name="Andreopoulos B."/>
            <person name="Baker S."/>
            <person name="Barry K."/>
            <person name="Bills G."/>
            <person name="Bluhm B."/>
            <person name="Cannon C."/>
            <person name="Castanera R."/>
            <person name="Culley D."/>
            <person name="Daum C."/>
            <person name="Ezra D."/>
            <person name="Gonzalez J."/>
            <person name="Henrissat B."/>
            <person name="Kuo A."/>
            <person name="Liang C."/>
            <person name="Lipzen A."/>
            <person name="Lutzoni F."/>
            <person name="Magnuson J."/>
            <person name="Mondo S."/>
            <person name="Nolan M."/>
            <person name="Ohm R."/>
            <person name="Pangilinan J."/>
            <person name="Park H.-J."/>
            <person name="Ramirez L."/>
            <person name="Alfaro M."/>
            <person name="Sun H."/>
            <person name="Tritt A."/>
            <person name="Yoshinaga Y."/>
            <person name="Zwiers L.-H."/>
            <person name="Turgeon B."/>
            <person name="Goodwin S."/>
            <person name="Spatafora J."/>
            <person name="Crous P."/>
            <person name="Grigoriev I."/>
        </authorList>
    </citation>
    <scope>NUCLEOTIDE SEQUENCE</scope>
    <source>
        <strain evidence="2">CBS 175.79</strain>
    </source>
</reference>
<dbReference type="Proteomes" id="UP000799778">
    <property type="component" value="Unassembled WGS sequence"/>
</dbReference>
<gene>
    <name evidence="2" type="ORF">BU24DRAFT_413757</name>
</gene>
<evidence type="ECO:0000313" key="2">
    <source>
        <dbReference type="EMBL" id="KAF2011076.1"/>
    </source>
</evidence>
<accession>A0A6A5XE11</accession>
<sequence length="169" mass="19975">MTELQERQELLADVAEWERYQRLRYDEQHWRSLFICIANSDPYPAGPSSHKRGEHTSFQISERWDRIPTSLRYEHILPDGSDYCDSGTCFWMQASHIDDPERIWKVKRTESSLNKERDYERELFKKWYAAKEKLLTSRKDGDSGMDGTLSRQGADREAPLGERGREKNS</sequence>
<name>A0A6A5XE11_9PLEO</name>
<dbReference type="GeneID" id="54283574"/>
<protein>
    <submittedName>
        <fullName evidence="2">Uncharacterized protein</fullName>
    </submittedName>
</protein>
<keyword evidence="3" id="KW-1185">Reference proteome</keyword>
<dbReference type="EMBL" id="ML978075">
    <property type="protein sequence ID" value="KAF2011076.1"/>
    <property type="molecule type" value="Genomic_DNA"/>
</dbReference>
<dbReference type="AlphaFoldDB" id="A0A6A5XE11"/>
<feature type="region of interest" description="Disordered" evidence="1">
    <location>
        <begin position="138"/>
        <end position="169"/>
    </location>
</feature>
<evidence type="ECO:0000256" key="1">
    <source>
        <dbReference type="SAM" id="MobiDB-lite"/>
    </source>
</evidence>
<proteinExistence type="predicted"/>
<dbReference type="RefSeq" id="XP_033379415.1">
    <property type="nucleotide sequence ID" value="XM_033526177.1"/>
</dbReference>
<feature type="compositionally biased region" description="Basic and acidic residues" evidence="1">
    <location>
        <begin position="153"/>
        <end position="169"/>
    </location>
</feature>
<evidence type="ECO:0000313" key="3">
    <source>
        <dbReference type="Proteomes" id="UP000799778"/>
    </source>
</evidence>